<dbReference type="GO" id="GO:0009231">
    <property type="term" value="P:riboflavin biosynthetic process"/>
    <property type="evidence" value="ECO:0007669"/>
    <property type="project" value="InterPro"/>
</dbReference>
<dbReference type="SUPFAM" id="SSF53597">
    <property type="entry name" value="Dihydrofolate reductase-like"/>
    <property type="match status" value="1"/>
</dbReference>
<gene>
    <name evidence="2" type="ORF">HNR19_003636</name>
</gene>
<dbReference type="Gene3D" id="3.40.430.10">
    <property type="entry name" value="Dihydrofolate Reductase, subunit A"/>
    <property type="match status" value="1"/>
</dbReference>
<dbReference type="InterPro" id="IPR002734">
    <property type="entry name" value="RibDG_C"/>
</dbReference>
<dbReference type="InterPro" id="IPR050765">
    <property type="entry name" value="Riboflavin_Biosynth_HTPR"/>
</dbReference>
<dbReference type="InterPro" id="IPR024072">
    <property type="entry name" value="DHFR-like_dom_sf"/>
</dbReference>
<feature type="domain" description="Bacterial bifunctional deaminase-reductase C-terminal" evidence="1">
    <location>
        <begin position="6"/>
        <end position="151"/>
    </location>
</feature>
<dbReference type="PANTHER" id="PTHR38011:SF2">
    <property type="entry name" value="BIFUNCTIONAL DEAMINASE-REDUCTASE DOMAIN PROTEIN"/>
    <property type="match status" value="1"/>
</dbReference>
<name>A0A853C923_9ACTN</name>
<accession>A0A853C923</accession>
<comment type="caution">
    <text evidence="2">The sequence shown here is derived from an EMBL/GenBank/DDBJ whole genome shotgun (WGS) entry which is preliminary data.</text>
</comment>
<dbReference type="Pfam" id="PF01872">
    <property type="entry name" value="RibD_C"/>
    <property type="match status" value="1"/>
</dbReference>
<evidence type="ECO:0000313" key="2">
    <source>
        <dbReference type="EMBL" id="NYJ02938.1"/>
    </source>
</evidence>
<dbReference type="RefSeq" id="WP_179669242.1">
    <property type="nucleotide sequence ID" value="NZ_JACCFP010000001.1"/>
</dbReference>
<dbReference type="EMBL" id="JACCFP010000001">
    <property type="protein sequence ID" value="NYJ02938.1"/>
    <property type="molecule type" value="Genomic_DNA"/>
</dbReference>
<dbReference type="AlphaFoldDB" id="A0A853C923"/>
<sequence>MRNIFQSVLISLDGVVADPGPWAMPYFTEESGKDALAQLERSDAMLMGRTTYADLAARWRNDSGPFAQRMAAIPKYVFSSTLREPLWSSTTIVRGDPVAEVARLKDDGDGDLTTYGYGRLARTLLEAGLVDEMMLSIHPVVLGGSAPRLESPPLGLTLSGVVPRTSGVVVASYRVGRVGA</sequence>
<organism evidence="2 3">
    <name type="scientific">Nocardioides thalensis</name>
    <dbReference type="NCBI Taxonomy" id="1914755"/>
    <lineage>
        <taxon>Bacteria</taxon>
        <taxon>Bacillati</taxon>
        <taxon>Actinomycetota</taxon>
        <taxon>Actinomycetes</taxon>
        <taxon>Propionibacteriales</taxon>
        <taxon>Nocardioidaceae</taxon>
        <taxon>Nocardioides</taxon>
    </lineage>
</organism>
<dbReference type="GO" id="GO:0008703">
    <property type="term" value="F:5-amino-6-(5-phosphoribosylamino)uracil reductase activity"/>
    <property type="evidence" value="ECO:0007669"/>
    <property type="project" value="InterPro"/>
</dbReference>
<keyword evidence="3" id="KW-1185">Reference proteome</keyword>
<protein>
    <submittedName>
        <fullName evidence="2">Dihydrofolate reductase</fullName>
    </submittedName>
</protein>
<reference evidence="2 3" key="1">
    <citation type="submission" date="2020-07" db="EMBL/GenBank/DDBJ databases">
        <title>Sequencing the genomes of 1000 actinobacteria strains.</title>
        <authorList>
            <person name="Klenk H.-P."/>
        </authorList>
    </citation>
    <scope>NUCLEOTIDE SEQUENCE [LARGE SCALE GENOMIC DNA]</scope>
    <source>
        <strain evidence="2 3">DSM 103833</strain>
    </source>
</reference>
<evidence type="ECO:0000313" key="3">
    <source>
        <dbReference type="Proteomes" id="UP000530424"/>
    </source>
</evidence>
<dbReference type="Proteomes" id="UP000530424">
    <property type="component" value="Unassembled WGS sequence"/>
</dbReference>
<proteinExistence type="predicted"/>
<evidence type="ECO:0000259" key="1">
    <source>
        <dbReference type="Pfam" id="PF01872"/>
    </source>
</evidence>
<dbReference type="PANTHER" id="PTHR38011">
    <property type="entry name" value="DIHYDROFOLATE REDUCTASE FAMILY PROTEIN (AFU_ORTHOLOGUE AFUA_8G06820)"/>
    <property type="match status" value="1"/>
</dbReference>